<reference evidence="2" key="2">
    <citation type="submission" date="2020-09" db="EMBL/GenBank/DDBJ databases">
        <authorList>
            <person name="Sun Q."/>
            <person name="Zhou Y."/>
        </authorList>
    </citation>
    <scope>NUCLEOTIDE SEQUENCE</scope>
    <source>
        <strain evidence="2">CGMCC 1.12777</strain>
    </source>
</reference>
<dbReference type="AlphaFoldDB" id="A0A8J2ZWK3"/>
<feature type="domain" description="NodB homology" evidence="1">
    <location>
        <begin position="50"/>
        <end position="152"/>
    </location>
</feature>
<dbReference type="Gene3D" id="3.20.20.370">
    <property type="entry name" value="Glycoside hydrolase/deacetylase"/>
    <property type="match status" value="1"/>
</dbReference>
<dbReference type="InterPro" id="IPR032675">
    <property type="entry name" value="LRR_dom_sf"/>
</dbReference>
<name>A0A8J2ZWK3_9BACL</name>
<dbReference type="SUPFAM" id="SSF52058">
    <property type="entry name" value="L domain-like"/>
    <property type="match status" value="1"/>
</dbReference>
<sequence>MSALTFIKNVSRPLRIKYYDWKHWNDLKNKIKRHGRDVPKMEQEIQYINKPGIVFSFDDSFRVDGWYKHVRDLFGYYDIKATFNVNAFHHFEGQREHTQEEIDQLLELQSHGHEIAHHTYKHQNAVLYANEFGIKKWIEDEIEPLFNWLEKQQHSKTREKFKRPVSFAFPFFVKDDKTIKALSPKYFKVVRGGPNEKLVTPFNQTGVIPSIDIDKNLIPNPRNIKKLIRHLKQSRCNIILTCHSVLEDNINWHDFDFGEEGEDAGQYRISPETLSYIIKEAKKKNLEFYTTSEIAGIATFIDENFENHVRDILSIPSDQWIKISDLISIKELDLSNKEINNLDGLQYFLNLEKLDISNNDINDLRLVERLPKLKNIINQSKLKEEIV</sequence>
<protein>
    <recommendedName>
        <fullName evidence="1">NodB homology domain-containing protein</fullName>
    </recommendedName>
</protein>
<evidence type="ECO:0000313" key="3">
    <source>
        <dbReference type="Proteomes" id="UP000656813"/>
    </source>
</evidence>
<dbReference type="GO" id="GO:0016810">
    <property type="term" value="F:hydrolase activity, acting on carbon-nitrogen (but not peptide) bonds"/>
    <property type="evidence" value="ECO:0007669"/>
    <property type="project" value="InterPro"/>
</dbReference>
<organism evidence="2 3">
    <name type="scientific">Pullulanibacillus pueri</name>
    <dbReference type="NCBI Taxonomy" id="1437324"/>
    <lineage>
        <taxon>Bacteria</taxon>
        <taxon>Bacillati</taxon>
        <taxon>Bacillota</taxon>
        <taxon>Bacilli</taxon>
        <taxon>Bacillales</taxon>
        <taxon>Sporolactobacillaceae</taxon>
        <taxon>Pullulanibacillus</taxon>
    </lineage>
</organism>
<dbReference type="GO" id="GO:0005975">
    <property type="term" value="P:carbohydrate metabolic process"/>
    <property type="evidence" value="ECO:0007669"/>
    <property type="project" value="InterPro"/>
</dbReference>
<dbReference type="InterPro" id="IPR001611">
    <property type="entry name" value="Leu-rich_rpt"/>
</dbReference>
<dbReference type="Pfam" id="PF01522">
    <property type="entry name" value="Polysacc_deac_1"/>
    <property type="match status" value="1"/>
</dbReference>
<dbReference type="InterPro" id="IPR011330">
    <property type="entry name" value="Glyco_hydro/deAcase_b/a-brl"/>
</dbReference>
<evidence type="ECO:0000259" key="1">
    <source>
        <dbReference type="Pfam" id="PF01522"/>
    </source>
</evidence>
<dbReference type="SUPFAM" id="SSF88713">
    <property type="entry name" value="Glycoside hydrolase/deacetylase"/>
    <property type="match status" value="1"/>
</dbReference>
<dbReference type="EMBL" id="BMFV01000013">
    <property type="protein sequence ID" value="GGH81631.1"/>
    <property type="molecule type" value="Genomic_DNA"/>
</dbReference>
<reference evidence="2" key="1">
    <citation type="journal article" date="2014" name="Int. J. Syst. Evol. Microbiol.">
        <title>Complete genome sequence of Corynebacterium casei LMG S-19264T (=DSM 44701T), isolated from a smear-ripened cheese.</title>
        <authorList>
            <consortium name="US DOE Joint Genome Institute (JGI-PGF)"/>
            <person name="Walter F."/>
            <person name="Albersmeier A."/>
            <person name="Kalinowski J."/>
            <person name="Ruckert C."/>
        </authorList>
    </citation>
    <scope>NUCLEOTIDE SEQUENCE</scope>
    <source>
        <strain evidence="2">CGMCC 1.12777</strain>
    </source>
</reference>
<accession>A0A8J2ZWK3</accession>
<keyword evidence="3" id="KW-1185">Reference proteome</keyword>
<comment type="caution">
    <text evidence="2">The sequence shown here is derived from an EMBL/GenBank/DDBJ whole genome shotgun (WGS) entry which is preliminary data.</text>
</comment>
<gene>
    <name evidence="2" type="ORF">GCM10007096_19810</name>
</gene>
<dbReference type="Gene3D" id="3.80.10.10">
    <property type="entry name" value="Ribonuclease Inhibitor"/>
    <property type="match status" value="1"/>
</dbReference>
<dbReference type="Proteomes" id="UP000656813">
    <property type="component" value="Unassembled WGS sequence"/>
</dbReference>
<proteinExistence type="predicted"/>
<dbReference type="InterPro" id="IPR002509">
    <property type="entry name" value="NODB_dom"/>
</dbReference>
<dbReference type="PROSITE" id="PS51450">
    <property type="entry name" value="LRR"/>
    <property type="match status" value="1"/>
</dbReference>
<evidence type="ECO:0000313" key="2">
    <source>
        <dbReference type="EMBL" id="GGH81631.1"/>
    </source>
</evidence>
<dbReference type="RefSeq" id="WP_188497240.1">
    <property type="nucleotide sequence ID" value="NZ_BMFV01000013.1"/>
</dbReference>